<gene>
    <name evidence="1" type="ORF">EB796_014819</name>
</gene>
<evidence type="ECO:0000313" key="2">
    <source>
        <dbReference type="Proteomes" id="UP000593567"/>
    </source>
</evidence>
<dbReference type="Gene3D" id="3.30.160.60">
    <property type="entry name" value="Classic Zinc Finger"/>
    <property type="match status" value="1"/>
</dbReference>
<evidence type="ECO:0000313" key="1">
    <source>
        <dbReference type="EMBL" id="KAF6026872.1"/>
    </source>
</evidence>
<dbReference type="SUPFAM" id="SSF57845">
    <property type="entry name" value="B-box zinc-binding domain"/>
    <property type="match status" value="1"/>
</dbReference>
<dbReference type="Proteomes" id="UP000593567">
    <property type="component" value="Unassembled WGS sequence"/>
</dbReference>
<dbReference type="AlphaFoldDB" id="A0A7J7JKJ2"/>
<reference evidence="1" key="1">
    <citation type="submission" date="2020-06" db="EMBL/GenBank/DDBJ databases">
        <title>Draft genome of Bugula neritina, a colonial animal packing powerful symbionts and potential medicines.</title>
        <authorList>
            <person name="Rayko M."/>
        </authorList>
    </citation>
    <scope>NUCLEOTIDE SEQUENCE [LARGE SCALE GENOMIC DNA]</scope>
    <source>
        <strain evidence="1">Kwan_BN1</strain>
    </source>
</reference>
<name>A0A7J7JKJ2_BUGNE</name>
<protein>
    <submittedName>
        <fullName evidence="1">Uncharacterized protein</fullName>
    </submittedName>
</protein>
<organism evidence="1 2">
    <name type="scientific">Bugula neritina</name>
    <name type="common">Brown bryozoan</name>
    <name type="synonym">Sertularia neritina</name>
    <dbReference type="NCBI Taxonomy" id="10212"/>
    <lineage>
        <taxon>Eukaryota</taxon>
        <taxon>Metazoa</taxon>
        <taxon>Spiralia</taxon>
        <taxon>Lophotrochozoa</taxon>
        <taxon>Bryozoa</taxon>
        <taxon>Gymnolaemata</taxon>
        <taxon>Cheilostomatida</taxon>
        <taxon>Flustrina</taxon>
        <taxon>Buguloidea</taxon>
        <taxon>Bugulidae</taxon>
        <taxon>Bugula</taxon>
    </lineage>
</organism>
<keyword evidence="2" id="KW-1185">Reference proteome</keyword>
<accession>A0A7J7JKJ2</accession>
<sequence length="76" mass="8718">MHDDKQILNHLTIPISEFRLKAQQLTPRFCTVHKNTEYSMACRSCLTVVCAECSAEESNCTDGRSLLEILFYMTCQ</sequence>
<comment type="caution">
    <text evidence="1">The sequence shown here is derived from an EMBL/GenBank/DDBJ whole genome shotgun (WGS) entry which is preliminary data.</text>
</comment>
<proteinExistence type="predicted"/>
<dbReference type="EMBL" id="VXIV02002192">
    <property type="protein sequence ID" value="KAF6026872.1"/>
    <property type="molecule type" value="Genomic_DNA"/>
</dbReference>